<dbReference type="OrthoDB" id="268400at2759"/>
<evidence type="ECO:0000256" key="5">
    <source>
        <dbReference type="SAM" id="Phobius"/>
    </source>
</evidence>
<name>A0A6A7A4U3_9PLEO</name>
<dbReference type="AlphaFoldDB" id="A0A6A7A4U3"/>
<dbReference type="SUPFAM" id="SSF103473">
    <property type="entry name" value="MFS general substrate transporter"/>
    <property type="match status" value="1"/>
</dbReference>
<feature type="transmembrane region" description="Helical" evidence="5">
    <location>
        <begin position="141"/>
        <end position="162"/>
    </location>
</feature>
<feature type="transmembrane region" description="Helical" evidence="5">
    <location>
        <begin position="106"/>
        <end position="129"/>
    </location>
</feature>
<dbReference type="Gene3D" id="1.20.1250.20">
    <property type="entry name" value="MFS general substrate transporter like domains"/>
    <property type="match status" value="1"/>
</dbReference>
<accession>A0A6A7A4U3</accession>
<sequence length="579" mass="62705">MSTSLLGLGGLYPEGELARAPRAEPLRKPSIVSSIIDAHDDMSFSSNNRCSSAAALRQKRESYNLSGSVFLIAASGATLKLPIPSNSPADPLGWGRWKRVGAFLAVYWYSIVSLTAAQAASMMFAGISLEFETISRWQIKKVVTVPTLLMGVGAFVWVPLTIGVGRRPAFLLSSLVTVIATLCAGFAKTFEQLLACVCFLGLGEGFALTAAILIIIDLTFIDGRPCAIAGIWSVAGFFGTAFVAIIPYMTDRGLNWRHFYHYWSIPATVGFLLVFFLFPETYFKRPTVAFDGLIVLQTATEKLTVYKDTDADSDIYRDLPDLPNHQRFLGRFGVGRSPFASWTSACRCYMQIAFCIVNPLIFWALVAVSVNFAGMVFIGATHARVLSAAPYNLSSALITPVNLSCAVGSLVAYPVGVLPVMKILNRLAKRNRGVREAEHYLVGIVPPVLTGAMSTLIYGLAVHYSLHFSVYYIAYGLNGFSWVALAISTTLWVTEAFPRWAAPALAVLSGGGYLISFGMSSVLVPWIDAYGYKVVGMTLSGLQIAGGLVAMPIAFWGKSARQAIQGRWADERGGALRPL</sequence>
<proteinExistence type="predicted"/>
<feature type="transmembrane region" description="Helical" evidence="5">
    <location>
        <begin position="193"/>
        <end position="216"/>
    </location>
</feature>
<dbReference type="InterPro" id="IPR011701">
    <property type="entry name" value="MFS"/>
</dbReference>
<reference evidence="6" key="1">
    <citation type="journal article" date="2020" name="Stud. Mycol.">
        <title>101 Dothideomycetes genomes: a test case for predicting lifestyles and emergence of pathogens.</title>
        <authorList>
            <person name="Haridas S."/>
            <person name="Albert R."/>
            <person name="Binder M."/>
            <person name="Bloem J."/>
            <person name="Labutti K."/>
            <person name="Salamov A."/>
            <person name="Andreopoulos B."/>
            <person name="Baker S."/>
            <person name="Barry K."/>
            <person name="Bills G."/>
            <person name="Bluhm B."/>
            <person name="Cannon C."/>
            <person name="Castanera R."/>
            <person name="Culley D."/>
            <person name="Daum C."/>
            <person name="Ezra D."/>
            <person name="Gonzalez J."/>
            <person name="Henrissat B."/>
            <person name="Kuo A."/>
            <person name="Liang C."/>
            <person name="Lipzen A."/>
            <person name="Lutzoni F."/>
            <person name="Magnuson J."/>
            <person name="Mondo S."/>
            <person name="Nolan M."/>
            <person name="Ohm R."/>
            <person name="Pangilinan J."/>
            <person name="Park H.-J."/>
            <person name="Ramirez L."/>
            <person name="Alfaro M."/>
            <person name="Sun H."/>
            <person name="Tritt A."/>
            <person name="Yoshinaga Y."/>
            <person name="Zwiers L.-H."/>
            <person name="Turgeon B."/>
            <person name="Goodwin S."/>
            <person name="Spatafora J."/>
            <person name="Crous P."/>
            <person name="Grigoriev I."/>
        </authorList>
    </citation>
    <scope>NUCLEOTIDE SEQUENCE</scope>
    <source>
        <strain evidence="6">CBS 113818</strain>
    </source>
</reference>
<evidence type="ECO:0000313" key="6">
    <source>
        <dbReference type="EMBL" id="KAF2827697.1"/>
    </source>
</evidence>
<feature type="transmembrane region" description="Helical" evidence="5">
    <location>
        <begin position="169"/>
        <end position="187"/>
    </location>
</feature>
<feature type="transmembrane region" description="Helical" evidence="5">
    <location>
        <begin position="260"/>
        <end position="278"/>
    </location>
</feature>
<feature type="transmembrane region" description="Helical" evidence="5">
    <location>
        <begin position="401"/>
        <end position="420"/>
    </location>
</feature>
<dbReference type="Pfam" id="PF07690">
    <property type="entry name" value="MFS_1"/>
    <property type="match status" value="1"/>
</dbReference>
<comment type="subcellular location">
    <subcellularLocation>
        <location evidence="1">Membrane</location>
        <topology evidence="1">Multi-pass membrane protein</topology>
    </subcellularLocation>
</comment>
<dbReference type="EMBL" id="MU006224">
    <property type="protein sequence ID" value="KAF2827697.1"/>
    <property type="molecule type" value="Genomic_DNA"/>
</dbReference>
<evidence type="ECO:0000256" key="4">
    <source>
        <dbReference type="ARBA" id="ARBA00023136"/>
    </source>
</evidence>
<feature type="transmembrane region" description="Helical" evidence="5">
    <location>
        <begin position="440"/>
        <end position="464"/>
    </location>
</feature>
<keyword evidence="2 5" id="KW-0812">Transmembrane</keyword>
<dbReference type="GO" id="GO:0005886">
    <property type="term" value="C:plasma membrane"/>
    <property type="evidence" value="ECO:0007669"/>
    <property type="project" value="TreeGrafter"/>
</dbReference>
<keyword evidence="3 5" id="KW-1133">Transmembrane helix</keyword>
<evidence type="ECO:0000256" key="3">
    <source>
        <dbReference type="ARBA" id="ARBA00022989"/>
    </source>
</evidence>
<evidence type="ECO:0000256" key="1">
    <source>
        <dbReference type="ARBA" id="ARBA00004141"/>
    </source>
</evidence>
<dbReference type="PANTHER" id="PTHR23502">
    <property type="entry name" value="MAJOR FACILITATOR SUPERFAMILY"/>
    <property type="match status" value="1"/>
</dbReference>
<organism evidence="6 7">
    <name type="scientific">Ophiobolus disseminans</name>
    <dbReference type="NCBI Taxonomy" id="1469910"/>
    <lineage>
        <taxon>Eukaryota</taxon>
        <taxon>Fungi</taxon>
        <taxon>Dikarya</taxon>
        <taxon>Ascomycota</taxon>
        <taxon>Pezizomycotina</taxon>
        <taxon>Dothideomycetes</taxon>
        <taxon>Pleosporomycetidae</taxon>
        <taxon>Pleosporales</taxon>
        <taxon>Pleosporineae</taxon>
        <taxon>Phaeosphaeriaceae</taxon>
        <taxon>Ophiobolus</taxon>
    </lineage>
</organism>
<dbReference type="Proteomes" id="UP000799424">
    <property type="component" value="Unassembled WGS sequence"/>
</dbReference>
<feature type="transmembrane region" description="Helical" evidence="5">
    <location>
        <begin position="360"/>
        <end position="381"/>
    </location>
</feature>
<protein>
    <submittedName>
        <fullName evidence="6">MFS general substrate transporter</fullName>
    </submittedName>
</protein>
<evidence type="ECO:0000256" key="2">
    <source>
        <dbReference type="ARBA" id="ARBA00022692"/>
    </source>
</evidence>
<gene>
    <name evidence="6" type="ORF">CC86DRAFT_215085</name>
</gene>
<evidence type="ECO:0000313" key="7">
    <source>
        <dbReference type="Proteomes" id="UP000799424"/>
    </source>
</evidence>
<keyword evidence="4 5" id="KW-0472">Membrane</keyword>
<feature type="transmembrane region" description="Helical" evidence="5">
    <location>
        <begin position="228"/>
        <end position="248"/>
    </location>
</feature>
<feature type="transmembrane region" description="Helical" evidence="5">
    <location>
        <begin position="470"/>
        <end position="493"/>
    </location>
</feature>
<dbReference type="PANTHER" id="PTHR23502:SF47">
    <property type="entry name" value="MAJOR FACILITATOR SUPERFAMILY (MFS) PROFILE DOMAIN-CONTAINING PROTEIN-RELATED"/>
    <property type="match status" value="1"/>
</dbReference>
<dbReference type="GO" id="GO:0022857">
    <property type="term" value="F:transmembrane transporter activity"/>
    <property type="evidence" value="ECO:0007669"/>
    <property type="project" value="InterPro"/>
</dbReference>
<keyword evidence="7" id="KW-1185">Reference proteome</keyword>
<feature type="transmembrane region" description="Helical" evidence="5">
    <location>
        <begin position="539"/>
        <end position="557"/>
    </location>
</feature>
<dbReference type="InterPro" id="IPR036259">
    <property type="entry name" value="MFS_trans_sf"/>
</dbReference>
<feature type="transmembrane region" description="Helical" evidence="5">
    <location>
        <begin position="505"/>
        <end position="527"/>
    </location>
</feature>